<comment type="caution">
    <text evidence="1">The sequence shown here is derived from an EMBL/GenBank/DDBJ whole genome shotgun (WGS) entry which is preliminary data.</text>
</comment>
<proteinExistence type="predicted"/>
<accession>A0ABW0ZCC9</accession>
<name>A0ABW0ZCC9_9ACTN</name>
<evidence type="ECO:0000313" key="1">
    <source>
        <dbReference type="EMBL" id="MFC5728501.1"/>
    </source>
</evidence>
<organism evidence="1 2">
    <name type="scientific">Nocardioides vastitatis</name>
    <dbReference type="NCBI Taxonomy" id="2568655"/>
    <lineage>
        <taxon>Bacteria</taxon>
        <taxon>Bacillati</taxon>
        <taxon>Actinomycetota</taxon>
        <taxon>Actinomycetes</taxon>
        <taxon>Propionibacteriales</taxon>
        <taxon>Nocardioidaceae</taxon>
        <taxon>Nocardioides</taxon>
    </lineage>
</organism>
<dbReference type="Proteomes" id="UP001596072">
    <property type="component" value="Unassembled WGS sequence"/>
</dbReference>
<dbReference type="EMBL" id="JBHSNS010000001">
    <property type="protein sequence ID" value="MFC5728501.1"/>
    <property type="molecule type" value="Genomic_DNA"/>
</dbReference>
<gene>
    <name evidence="1" type="ORF">ACFPQB_06195</name>
</gene>
<dbReference type="RefSeq" id="WP_168798388.1">
    <property type="nucleotide sequence ID" value="NZ_JBHSNS010000001.1"/>
</dbReference>
<keyword evidence="2" id="KW-1185">Reference proteome</keyword>
<protein>
    <submittedName>
        <fullName evidence="1">Uncharacterized protein</fullName>
    </submittedName>
</protein>
<sequence length="146" mass="16534">MPSVPGIHEPVPRALQRVLRAAVLEHLSAERRRTHPPVLHVGVPARAARCFEVRTEDRLDHALRVEVVEAMCRASLARDFVPLVWLTREEEGHDVEDLAWAAAVGAAGFELGVSLDLVVVTRRWWRDPRTGVGRSWRRLRPPRPPD</sequence>
<evidence type="ECO:0000313" key="2">
    <source>
        <dbReference type="Proteomes" id="UP001596072"/>
    </source>
</evidence>
<reference evidence="2" key="1">
    <citation type="journal article" date="2019" name="Int. J. Syst. Evol. Microbiol.">
        <title>The Global Catalogue of Microorganisms (GCM) 10K type strain sequencing project: providing services to taxonomists for standard genome sequencing and annotation.</title>
        <authorList>
            <consortium name="The Broad Institute Genomics Platform"/>
            <consortium name="The Broad Institute Genome Sequencing Center for Infectious Disease"/>
            <person name="Wu L."/>
            <person name="Ma J."/>
        </authorList>
    </citation>
    <scope>NUCLEOTIDE SEQUENCE [LARGE SCALE GENOMIC DNA]</scope>
    <source>
        <strain evidence="2">YIM 94188</strain>
    </source>
</reference>